<evidence type="ECO:0000313" key="2">
    <source>
        <dbReference type="Proteomes" id="UP000613177"/>
    </source>
</evidence>
<gene>
    <name evidence="1" type="ORF">INT48_003609</name>
</gene>
<accession>A0A8H7VWV9</accession>
<dbReference type="Proteomes" id="UP000613177">
    <property type="component" value="Unassembled WGS sequence"/>
</dbReference>
<dbReference type="EMBL" id="JAEPRE010000054">
    <property type="protein sequence ID" value="KAG2234382.1"/>
    <property type="molecule type" value="Genomic_DNA"/>
</dbReference>
<name>A0A8H7VWV9_9FUNG</name>
<dbReference type="AlphaFoldDB" id="A0A8H7VWV9"/>
<proteinExistence type="predicted"/>
<protein>
    <submittedName>
        <fullName evidence="1">Uncharacterized protein</fullName>
    </submittedName>
</protein>
<organism evidence="1 2">
    <name type="scientific">Thamnidium elegans</name>
    <dbReference type="NCBI Taxonomy" id="101142"/>
    <lineage>
        <taxon>Eukaryota</taxon>
        <taxon>Fungi</taxon>
        <taxon>Fungi incertae sedis</taxon>
        <taxon>Mucoromycota</taxon>
        <taxon>Mucoromycotina</taxon>
        <taxon>Mucoromycetes</taxon>
        <taxon>Mucorales</taxon>
        <taxon>Mucorineae</taxon>
        <taxon>Mucoraceae</taxon>
        <taxon>Thamnidium</taxon>
    </lineage>
</organism>
<sequence>MLYEIAARLLEMKQPMKKQDKMPLIQFVANQLHSSIEQCRFFWKTASSSPSVRTPANNDWQFMDDYKKEHGTKMNWTTCYEAGKNIGLFSKYTSLKSVQAAYYRAVNKNK</sequence>
<keyword evidence="2" id="KW-1185">Reference proteome</keyword>
<evidence type="ECO:0000313" key="1">
    <source>
        <dbReference type="EMBL" id="KAG2234382.1"/>
    </source>
</evidence>
<reference evidence="1" key="1">
    <citation type="submission" date="2021-01" db="EMBL/GenBank/DDBJ databases">
        <title>Metabolic potential, ecology and presence of endohyphal bacteria is reflected in genomic diversity of Mucoromycotina.</title>
        <authorList>
            <person name="Muszewska A."/>
            <person name="Okrasinska A."/>
            <person name="Steczkiewicz K."/>
            <person name="Drgas O."/>
            <person name="Orlowska M."/>
            <person name="Perlinska-Lenart U."/>
            <person name="Aleksandrzak-Piekarczyk T."/>
            <person name="Szatraj K."/>
            <person name="Zielenkiewicz U."/>
            <person name="Pilsyk S."/>
            <person name="Malc E."/>
            <person name="Mieczkowski P."/>
            <person name="Kruszewska J.S."/>
            <person name="Biernat P."/>
            <person name="Pawlowska J."/>
        </authorList>
    </citation>
    <scope>NUCLEOTIDE SEQUENCE</scope>
    <source>
        <strain evidence="1">WA0000018081</strain>
    </source>
</reference>
<comment type="caution">
    <text evidence="1">The sequence shown here is derived from an EMBL/GenBank/DDBJ whole genome shotgun (WGS) entry which is preliminary data.</text>
</comment>